<evidence type="ECO:0000313" key="1">
    <source>
        <dbReference type="EMBL" id="KAI6660236.1"/>
    </source>
</evidence>
<evidence type="ECO:0000313" key="2">
    <source>
        <dbReference type="Proteomes" id="UP001165289"/>
    </source>
</evidence>
<comment type="caution">
    <text evidence="1">The sequence shown here is derived from an EMBL/GenBank/DDBJ whole genome shotgun (WGS) entry which is preliminary data.</text>
</comment>
<dbReference type="AlphaFoldDB" id="A0AAV7KJV6"/>
<sequence length="78" mass="8989">MWRLSSPVIRMQVISLSSSSILSTRRTDRVHTHRGSDGKSIPLQPSIILSHMNREIHMLFWDNSIKVFDLGGKFIEQL</sequence>
<name>A0AAV7KJV6_9METZ</name>
<dbReference type="EMBL" id="JAKMXF010000036">
    <property type="protein sequence ID" value="KAI6660236.1"/>
    <property type="molecule type" value="Genomic_DNA"/>
</dbReference>
<proteinExistence type="predicted"/>
<organism evidence="1 2">
    <name type="scientific">Oopsacas minuta</name>
    <dbReference type="NCBI Taxonomy" id="111878"/>
    <lineage>
        <taxon>Eukaryota</taxon>
        <taxon>Metazoa</taxon>
        <taxon>Porifera</taxon>
        <taxon>Hexactinellida</taxon>
        <taxon>Hexasterophora</taxon>
        <taxon>Lyssacinosida</taxon>
        <taxon>Leucopsacidae</taxon>
        <taxon>Oopsacas</taxon>
    </lineage>
</organism>
<gene>
    <name evidence="1" type="ORF">LOD99_10434</name>
</gene>
<keyword evidence="2" id="KW-1185">Reference proteome</keyword>
<accession>A0AAV7KJV6</accession>
<reference evidence="1 2" key="1">
    <citation type="journal article" date="2023" name="BMC Biol.">
        <title>The compact genome of the sponge Oopsacas minuta (Hexactinellida) is lacking key metazoan core genes.</title>
        <authorList>
            <person name="Santini S."/>
            <person name="Schenkelaars Q."/>
            <person name="Jourda C."/>
            <person name="Duchesne M."/>
            <person name="Belahbib H."/>
            <person name="Rocher C."/>
            <person name="Selva M."/>
            <person name="Riesgo A."/>
            <person name="Vervoort M."/>
            <person name="Leys S.P."/>
            <person name="Kodjabachian L."/>
            <person name="Le Bivic A."/>
            <person name="Borchiellini C."/>
            <person name="Claverie J.M."/>
            <person name="Renard E."/>
        </authorList>
    </citation>
    <scope>NUCLEOTIDE SEQUENCE [LARGE SCALE GENOMIC DNA]</scope>
    <source>
        <strain evidence="1">SPO-2</strain>
    </source>
</reference>
<dbReference type="Proteomes" id="UP001165289">
    <property type="component" value="Unassembled WGS sequence"/>
</dbReference>
<protein>
    <submittedName>
        <fullName evidence="1">Uncharacterized protein</fullName>
    </submittedName>
</protein>